<dbReference type="Pfam" id="PF01799">
    <property type="entry name" value="Fer2_2"/>
    <property type="match status" value="1"/>
</dbReference>
<dbReference type="InterPro" id="IPR012675">
    <property type="entry name" value="Beta-grasp_dom_sf"/>
</dbReference>
<dbReference type="PROSITE" id="PS00197">
    <property type="entry name" value="2FE2S_FER_1"/>
    <property type="match status" value="1"/>
</dbReference>
<dbReference type="FunFam" id="3.10.20.30:FF:000020">
    <property type="entry name" value="Xanthine dehydrogenase iron-sulfur subunit"/>
    <property type="match status" value="1"/>
</dbReference>
<gene>
    <name evidence="7" type="ORF">GCM10017653_45400</name>
</gene>
<dbReference type="GO" id="GO:0051537">
    <property type="term" value="F:2 iron, 2 sulfur cluster binding"/>
    <property type="evidence" value="ECO:0007669"/>
    <property type="project" value="UniProtKB-KW"/>
</dbReference>
<protein>
    <submittedName>
        <fullName evidence="7">Carbon monoxide dehydrogenase</fullName>
    </submittedName>
</protein>
<dbReference type="PANTHER" id="PTHR44379">
    <property type="entry name" value="OXIDOREDUCTASE WITH IRON-SULFUR SUBUNIT"/>
    <property type="match status" value="1"/>
</dbReference>
<dbReference type="Pfam" id="PF00111">
    <property type="entry name" value="Fer2"/>
    <property type="match status" value="1"/>
</dbReference>
<dbReference type="GO" id="GO:0016491">
    <property type="term" value="F:oxidoreductase activity"/>
    <property type="evidence" value="ECO:0007669"/>
    <property type="project" value="UniProtKB-KW"/>
</dbReference>
<dbReference type="Gene3D" id="3.30.530.20">
    <property type="match status" value="1"/>
</dbReference>
<evidence type="ECO:0000256" key="5">
    <source>
        <dbReference type="ARBA" id="ARBA00023014"/>
    </source>
</evidence>
<dbReference type="InterPro" id="IPR001041">
    <property type="entry name" value="2Fe-2S_ferredoxin-type"/>
</dbReference>
<dbReference type="CDD" id="cd07823">
    <property type="entry name" value="SRPBCC_5"/>
    <property type="match status" value="1"/>
</dbReference>
<dbReference type="InterPro" id="IPR036884">
    <property type="entry name" value="2Fe-2S-bd_dom_sf"/>
</dbReference>
<dbReference type="CDD" id="cd00207">
    <property type="entry name" value="fer2"/>
    <property type="match status" value="1"/>
</dbReference>
<keyword evidence="2" id="KW-0479">Metal-binding</keyword>
<dbReference type="Gene3D" id="3.10.20.30">
    <property type="match status" value="1"/>
</dbReference>
<dbReference type="SUPFAM" id="SSF55961">
    <property type="entry name" value="Bet v1-like"/>
    <property type="match status" value="1"/>
</dbReference>
<dbReference type="Pfam" id="PF06240">
    <property type="entry name" value="COXG"/>
    <property type="match status" value="1"/>
</dbReference>
<accession>A0A9W6ND89</accession>
<dbReference type="InterPro" id="IPR036010">
    <property type="entry name" value="2Fe-2S_ferredoxin-like_sf"/>
</dbReference>
<feature type="domain" description="2Fe-2S ferredoxin-type" evidence="6">
    <location>
        <begin position="2"/>
        <end position="78"/>
    </location>
</feature>
<keyword evidence="8" id="KW-1185">Reference proteome</keyword>
<name>A0A9W6ND89_9HYPH</name>
<dbReference type="InterPro" id="IPR023393">
    <property type="entry name" value="START-like_dom_sf"/>
</dbReference>
<dbReference type="PANTHER" id="PTHR44379:SF8">
    <property type="entry name" value="XANTHINE DEHYDROGENASE IRON-SULFUR-BINDING SUBUNIT XDHC-RELATED"/>
    <property type="match status" value="1"/>
</dbReference>
<dbReference type="EMBL" id="BSFM01000021">
    <property type="protein sequence ID" value="GLK86470.1"/>
    <property type="molecule type" value="Genomic_DNA"/>
</dbReference>
<dbReference type="RefSeq" id="WP_213363534.1">
    <property type="nucleotide sequence ID" value="NZ_BSFM01000021.1"/>
</dbReference>
<dbReference type="Proteomes" id="UP001143330">
    <property type="component" value="Unassembled WGS sequence"/>
</dbReference>
<evidence type="ECO:0000256" key="1">
    <source>
        <dbReference type="ARBA" id="ARBA00022714"/>
    </source>
</evidence>
<keyword evidence="3" id="KW-0560">Oxidoreductase</keyword>
<evidence type="ECO:0000313" key="8">
    <source>
        <dbReference type="Proteomes" id="UP001143330"/>
    </source>
</evidence>
<dbReference type="Gene3D" id="1.10.150.120">
    <property type="entry name" value="[2Fe-2S]-binding domain"/>
    <property type="match status" value="1"/>
</dbReference>
<evidence type="ECO:0000313" key="7">
    <source>
        <dbReference type="EMBL" id="GLK86470.1"/>
    </source>
</evidence>
<keyword evidence="5" id="KW-0411">Iron-sulfur</keyword>
<dbReference type="SUPFAM" id="SSF54292">
    <property type="entry name" value="2Fe-2S ferredoxin-like"/>
    <property type="match status" value="1"/>
</dbReference>
<dbReference type="PROSITE" id="PS51085">
    <property type="entry name" value="2FE2S_FER_2"/>
    <property type="match status" value="1"/>
</dbReference>
<dbReference type="InterPro" id="IPR002888">
    <property type="entry name" value="2Fe-2S-bd"/>
</dbReference>
<dbReference type="InterPro" id="IPR006058">
    <property type="entry name" value="2Fe2S_fd_BS"/>
</dbReference>
<evidence type="ECO:0000256" key="2">
    <source>
        <dbReference type="ARBA" id="ARBA00022723"/>
    </source>
</evidence>
<dbReference type="AlphaFoldDB" id="A0A9W6ND89"/>
<dbReference type="InterPro" id="IPR010419">
    <property type="entry name" value="CO_DH_gsu"/>
</dbReference>
<dbReference type="SUPFAM" id="SSF47741">
    <property type="entry name" value="CO dehydrogenase ISP C-domain like"/>
    <property type="match status" value="1"/>
</dbReference>
<reference evidence="7" key="1">
    <citation type="journal article" date="2014" name="Int. J. Syst. Evol. Microbiol.">
        <title>Complete genome sequence of Corynebacterium casei LMG S-19264T (=DSM 44701T), isolated from a smear-ripened cheese.</title>
        <authorList>
            <consortium name="US DOE Joint Genome Institute (JGI-PGF)"/>
            <person name="Walter F."/>
            <person name="Albersmeier A."/>
            <person name="Kalinowski J."/>
            <person name="Ruckert C."/>
        </authorList>
    </citation>
    <scope>NUCLEOTIDE SEQUENCE</scope>
    <source>
        <strain evidence="7">VKM B-2789</strain>
    </source>
</reference>
<keyword evidence="4" id="KW-0408">Iron</keyword>
<comment type="caution">
    <text evidence="7">The sequence shown here is derived from an EMBL/GenBank/DDBJ whole genome shotgun (WGS) entry which is preliminary data.</text>
</comment>
<reference evidence="7" key="2">
    <citation type="submission" date="2023-01" db="EMBL/GenBank/DDBJ databases">
        <authorList>
            <person name="Sun Q."/>
            <person name="Evtushenko L."/>
        </authorList>
    </citation>
    <scope>NUCLEOTIDE SEQUENCE</scope>
    <source>
        <strain evidence="7">VKM B-2789</strain>
    </source>
</reference>
<keyword evidence="1" id="KW-0001">2Fe-2S</keyword>
<organism evidence="7 8">
    <name type="scientific">Ancylobacter defluvii</name>
    <dbReference type="NCBI Taxonomy" id="1282440"/>
    <lineage>
        <taxon>Bacteria</taxon>
        <taxon>Pseudomonadati</taxon>
        <taxon>Pseudomonadota</taxon>
        <taxon>Alphaproteobacteria</taxon>
        <taxon>Hyphomicrobiales</taxon>
        <taxon>Xanthobacteraceae</taxon>
        <taxon>Ancylobacter</taxon>
    </lineage>
</organism>
<dbReference type="GO" id="GO:0046872">
    <property type="term" value="F:metal ion binding"/>
    <property type="evidence" value="ECO:0007669"/>
    <property type="project" value="UniProtKB-KW"/>
</dbReference>
<dbReference type="InterPro" id="IPR051452">
    <property type="entry name" value="Diverse_Oxidoreductases"/>
</dbReference>
<sequence>MIPIKLEVNGRPIEVRVEPRQHLADFLREEMLLTATHLGCEHGVCGACTVLIDGAPARSCIAFPAMLDGARITTVEGLADDAVAAELREAFMDEHGLQCGFCTPGMLVMARDIVLRRPQADEDVIRHELAGNLCRCTGYVGIIRAIRKVAAGRADAVVTRGTVLEPPAYASPLALPVSPARVAVEAPLAPSPAAAMAGAGEGEAEAEPLRNPVELSESFEVPAPRAEVWALFQSPEQVIACLPGARLTAPSDGRTLKAEMVVKLGPMQAAFGGAGRITPDAANWSGTIDGRGVDARSATQVRARLGYRLAEIEADAATRVSVDVAYVLQGPLAQMSRGAIARDVAARLTQAFAANLAATVKGETPAAQNASLDAGALAWSVIKGWLARLFGRG</sequence>
<evidence type="ECO:0000259" key="6">
    <source>
        <dbReference type="PROSITE" id="PS51085"/>
    </source>
</evidence>
<evidence type="ECO:0000256" key="4">
    <source>
        <dbReference type="ARBA" id="ARBA00023004"/>
    </source>
</evidence>
<evidence type="ECO:0000256" key="3">
    <source>
        <dbReference type="ARBA" id="ARBA00023002"/>
    </source>
</evidence>
<proteinExistence type="predicted"/>